<keyword evidence="1" id="KW-0677">Repeat</keyword>
<sequence length="79" mass="8581">WASGQRYEGQFKDGIRCGWGKLRSPDGQTKEGIWLDEECTPGARPLLSTKSNTTSTSPESLPSAINYGTSKTSKSCILL</sequence>
<dbReference type="SUPFAM" id="SSF82185">
    <property type="entry name" value="Histone H3 K4-specific methyltransferase SET7/9 N-terminal domain"/>
    <property type="match status" value="1"/>
</dbReference>
<feature type="non-terminal residue" evidence="3">
    <location>
        <position position="1"/>
    </location>
</feature>
<feature type="compositionally biased region" description="Low complexity" evidence="2">
    <location>
        <begin position="48"/>
        <end position="57"/>
    </location>
</feature>
<comment type="caution">
    <text evidence="3">The sequence shown here is derived from an EMBL/GenBank/DDBJ whole genome shotgun (WGS) entry which is preliminary data.</text>
</comment>
<feature type="region of interest" description="Disordered" evidence="2">
    <location>
        <begin position="41"/>
        <end position="66"/>
    </location>
</feature>
<evidence type="ECO:0000256" key="1">
    <source>
        <dbReference type="ARBA" id="ARBA00022737"/>
    </source>
</evidence>
<evidence type="ECO:0000313" key="4">
    <source>
        <dbReference type="Proteomes" id="UP000663828"/>
    </source>
</evidence>
<dbReference type="Proteomes" id="UP000663828">
    <property type="component" value="Unassembled WGS sequence"/>
</dbReference>
<organism evidence="3 4">
    <name type="scientific">Adineta ricciae</name>
    <name type="common">Rotifer</name>
    <dbReference type="NCBI Taxonomy" id="249248"/>
    <lineage>
        <taxon>Eukaryota</taxon>
        <taxon>Metazoa</taxon>
        <taxon>Spiralia</taxon>
        <taxon>Gnathifera</taxon>
        <taxon>Rotifera</taxon>
        <taxon>Eurotatoria</taxon>
        <taxon>Bdelloidea</taxon>
        <taxon>Adinetida</taxon>
        <taxon>Adinetidae</taxon>
        <taxon>Adineta</taxon>
    </lineage>
</organism>
<dbReference type="Gene3D" id="2.20.110.10">
    <property type="entry name" value="Histone H3 K4-specific methyltransferase SET7/9 N-terminal domain"/>
    <property type="match status" value="1"/>
</dbReference>
<reference evidence="3" key="1">
    <citation type="submission" date="2021-02" db="EMBL/GenBank/DDBJ databases">
        <authorList>
            <person name="Nowell W R."/>
        </authorList>
    </citation>
    <scope>NUCLEOTIDE SEQUENCE</scope>
</reference>
<dbReference type="EMBL" id="CAJNOR010007693">
    <property type="protein sequence ID" value="CAF1621698.1"/>
    <property type="molecule type" value="Genomic_DNA"/>
</dbReference>
<evidence type="ECO:0000313" key="3">
    <source>
        <dbReference type="EMBL" id="CAF1621698.1"/>
    </source>
</evidence>
<proteinExistence type="predicted"/>
<keyword evidence="4" id="KW-1185">Reference proteome</keyword>
<evidence type="ECO:0008006" key="5">
    <source>
        <dbReference type="Google" id="ProtNLM"/>
    </source>
</evidence>
<dbReference type="AlphaFoldDB" id="A0A816CID2"/>
<dbReference type="InterPro" id="IPR003409">
    <property type="entry name" value="MORN"/>
</dbReference>
<dbReference type="Pfam" id="PF02493">
    <property type="entry name" value="MORN"/>
    <property type="match status" value="1"/>
</dbReference>
<accession>A0A816CID2</accession>
<dbReference type="SMART" id="SM00698">
    <property type="entry name" value="MORN"/>
    <property type="match status" value="1"/>
</dbReference>
<gene>
    <name evidence="3" type="ORF">XAT740_LOCUS50333</name>
</gene>
<protein>
    <recommendedName>
        <fullName evidence="5">MORN repeat-containing protein</fullName>
    </recommendedName>
</protein>
<name>A0A816CID2_ADIRI</name>
<evidence type="ECO:0000256" key="2">
    <source>
        <dbReference type="SAM" id="MobiDB-lite"/>
    </source>
</evidence>